<evidence type="ECO:0000256" key="5">
    <source>
        <dbReference type="ARBA" id="ARBA00022679"/>
    </source>
</evidence>
<dbReference type="Proteomes" id="UP001283361">
    <property type="component" value="Unassembled WGS sequence"/>
</dbReference>
<feature type="region of interest" description="Disordered" evidence="10">
    <location>
        <begin position="135"/>
        <end position="241"/>
    </location>
</feature>
<feature type="domain" description="Protein kinase" evidence="11">
    <location>
        <begin position="336"/>
        <end position="595"/>
    </location>
</feature>
<feature type="compositionally biased region" description="Basic and acidic residues" evidence="10">
    <location>
        <begin position="200"/>
        <end position="212"/>
    </location>
</feature>
<evidence type="ECO:0000259" key="12">
    <source>
        <dbReference type="PROSITE" id="PS51285"/>
    </source>
</evidence>
<comment type="caution">
    <text evidence="13">The sequence shown here is derived from an EMBL/GenBank/DDBJ whole genome shotgun (WGS) entry which is preliminary data.</text>
</comment>
<feature type="region of interest" description="Disordered" evidence="10">
    <location>
        <begin position="271"/>
        <end position="329"/>
    </location>
</feature>
<dbReference type="InterPro" id="IPR011009">
    <property type="entry name" value="Kinase-like_dom_sf"/>
</dbReference>
<evidence type="ECO:0000256" key="8">
    <source>
        <dbReference type="ARBA" id="ARBA00022840"/>
    </source>
</evidence>
<dbReference type="InterPro" id="IPR008271">
    <property type="entry name" value="Ser/Thr_kinase_AS"/>
</dbReference>
<dbReference type="Pfam" id="PF00433">
    <property type="entry name" value="Pkinase_C"/>
    <property type="match status" value="1"/>
</dbReference>
<dbReference type="Pfam" id="PF00069">
    <property type="entry name" value="Pkinase"/>
    <property type="match status" value="1"/>
</dbReference>
<dbReference type="PROSITE" id="PS50011">
    <property type="entry name" value="PROTEIN_KINASE_DOM"/>
    <property type="match status" value="1"/>
</dbReference>
<dbReference type="EMBL" id="JAWDGP010005893">
    <property type="protein sequence ID" value="KAK3750255.1"/>
    <property type="molecule type" value="Genomic_DNA"/>
</dbReference>
<evidence type="ECO:0000256" key="3">
    <source>
        <dbReference type="ARBA" id="ARBA00022527"/>
    </source>
</evidence>
<comment type="similarity">
    <text evidence="1">Belongs to the protein kinase superfamily. AGC Ser/Thr protein kinase family. PKC subfamily.</text>
</comment>
<dbReference type="AlphaFoldDB" id="A0AAE0YLX7"/>
<dbReference type="GO" id="GO:0004697">
    <property type="term" value="F:diacylglycerol-dependent serine/threonine kinase activity"/>
    <property type="evidence" value="ECO:0007669"/>
    <property type="project" value="UniProtKB-EC"/>
</dbReference>
<organism evidence="13 14">
    <name type="scientific">Elysia crispata</name>
    <name type="common">lettuce slug</name>
    <dbReference type="NCBI Taxonomy" id="231223"/>
    <lineage>
        <taxon>Eukaryota</taxon>
        <taxon>Metazoa</taxon>
        <taxon>Spiralia</taxon>
        <taxon>Lophotrochozoa</taxon>
        <taxon>Mollusca</taxon>
        <taxon>Gastropoda</taxon>
        <taxon>Heterobranchia</taxon>
        <taxon>Euthyneura</taxon>
        <taxon>Panpulmonata</taxon>
        <taxon>Sacoglossa</taxon>
        <taxon>Placobranchoidea</taxon>
        <taxon>Plakobranchidae</taxon>
        <taxon>Elysia</taxon>
    </lineage>
</organism>
<evidence type="ECO:0000256" key="9">
    <source>
        <dbReference type="PROSITE-ProRule" id="PRU10141"/>
    </source>
</evidence>
<keyword evidence="7" id="KW-0418">Kinase</keyword>
<dbReference type="InterPro" id="IPR035892">
    <property type="entry name" value="C2_domain_sf"/>
</dbReference>
<dbReference type="SUPFAM" id="SSF49562">
    <property type="entry name" value="C2 domain (Calcium/lipid-binding domain, CaLB)"/>
    <property type="match status" value="1"/>
</dbReference>
<evidence type="ECO:0000256" key="10">
    <source>
        <dbReference type="SAM" id="MobiDB-lite"/>
    </source>
</evidence>
<feature type="compositionally biased region" description="Pro residues" evidence="10">
    <location>
        <begin position="286"/>
        <end position="297"/>
    </location>
</feature>
<keyword evidence="5" id="KW-0808">Transferase</keyword>
<dbReference type="SUPFAM" id="SSF56112">
    <property type="entry name" value="Protein kinase-like (PK-like)"/>
    <property type="match status" value="1"/>
</dbReference>
<dbReference type="PROSITE" id="PS00108">
    <property type="entry name" value="PROTEIN_KINASE_ST"/>
    <property type="match status" value="1"/>
</dbReference>
<evidence type="ECO:0000313" key="13">
    <source>
        <dbReference type="EMBL" id="KAK3750255.1"/>
    </source>
</evidence>
<dbReference type="FunFam" id="1.10.510.10:FF:000038">
    <property type="entry name" value="serine/threonine-protein kinase N2 isoform X1"/>
    <property type="match status" value="1"/>
</dbReference>
<keyword evidence="4" id="KW-0597">Phosphoprotein</keyword>
<keyword evidence="6 9" id="KW-0547">Nucleotide-binding</keyword>
<sequence>MCCLKLDNQQVVQTAWKPCSQQCWDLRTSVDLDRSRELEVSVYWRDWRQMCAVKFLRLEDFLDNQRHGITLHLEPKGILFCEITFLNPTLSRKPKLQRQRKIFPKHKGKNFLRPNQMNIDVATWGRLMKRSVPNYSDTAEQQTQPSQTVPTGGIPQDGGPPEGQITFDRPEPHKRSQDSSAANSMNVTAGSRSIMVGEESLQKEVRSRHQKQDMMLSPMMPTPLQHSNSYSHKHSSHDRSDPIQQALSNFDFLGSTTPDTSSADLEPSLIQSPVAEPSPIHKRRTPTPPLPPLPSTAPPQSAITPSFIPSEKSRQAPHPPVPDPEFSSQRLKMDDFRPISVLGRGHFGKVLLTQYKRTGEYFAVKALKKGDIIARDEVESLMSEKRIFEVINNMRHPFLVNLFACFQTSEHVCFVMEYACGGDLMMHIHNDVFSEPRTVFYAGCVVLGLQYLHENKIVYRDLKLDNLLLDSEGYLKMADFGLCKEGMGYQDRTSTFCGTPEFLAPEVLTETSYSRAVDWWGLGVLIYEMLVGESPFPGDDEEEVFDSIVNEEVRYPRFLSTESIAIMRRLLRRNPDRRLGSSERDAEDVKKQAFFRNMNWNDLLTKKVKPPFTPTVKNMEDVSNFDDEFTSERAILTPPKDRRPLKQDDQKLFRDFEYIAEWIC</sequence>
<dbReference type="PROSITE" id="PS51285">
    <property type="entry name" value="AGC_KINASE_CTER"/>
    <property type="match status" value="1"/>
</dbReference>
<evidence type="ECO:0000256" key="4">
    <source>
        <dbReference type="ARBA" id="ARBA00022553"/>
    </source>
</evidence>
<keyword evidence="8 9" id="KW-0067">ATP-binding</keyword>
<evidence type="ECO:0000313" key="14">
    <source>
        <dbReference type="Proteomes" id="UP001283361"/>
    </source>
</evidence>
<dbReference type="InterPro" id="IPR017892">
    <property type="entry name" value="Pkinase_C"/>
</dbReference>
<gene>
    <name evidence="13" type="ORF">RRG08_041284</name>
</gene>
<feature type="domain" description="AGC-kinase C-terminal" evidence="12">
    <location>
        <begin position="596"/>
        <end position="664"/>
    </location>
</feature>
<dbReference type="GO" id="GO:0005524">
    <property type="term" value="F:ATP binding"/>
    <property type="evidence" value="ECO:0007669"/>
    <property type="project" value="UniProtKB-UniRule"/>
</dbReference>
<name>A0AAE0YLX7_9GAST</name>
<dbReference type="FunFam" id="3.30.200.20:FF:000058">
    <property type="entry name" value="Putative serine/threonine-protein kinase N2"/>
    <property type="match status" value="1"/>
</dbReference>
<feature type="compositionally biased region" description="Polar residues" evidence="10">
    <location>
        <begin position="178"/>
        <end position="191"/>
    </location>
</feature>
<dbReference type="PROSITE" id="PS00107">
    <property type="entry name" value="PROTEIN_KINASE_ATP"/>
    <property type="match status" value="1"/>
</dbReference>
<protein>
    <recommendedName>
        <fullName evidence="2">protein kinase C</fullName>
        <ecNumber evidence="2">2.7.11.13</ecNumber>
    </recommendedName>
</protein>
<dbReference type="CDD" id="cd05589">
    <property type="entry name" value="STKc_PKN"/>
    <property type="match status" value="1"/>
</dbReference>
<accession>A0AAE0YLX7</accession>
<dbReference type="Gene3D" id="3.30.200.20">
    <property type="entry name" value="Phosphorylase Kinase, domain 1"/>
    <property type="match status" value="1"/>
</dbReference>
<evidence type="ECO:0000256" key="6">
    <source>
        <dbReference type="ARBA" id="ARBA00022741"/>
    </source>
</evidence>
<reference evidence="13" key="1">
    <citation type="journal article" date="2023" name="G3 (Bethesda)">
        <title>A reference genome for the long-term kleptoplast-retaining sea slug Elysia crispata morphotype clarki.</title>
        <authorList>
            <person name="Eastman K.E."/>
            <person name="Pendleton A.L."/>
            <person name="Shaikh M.A."/>
            <person name="Suttiyut T."/>
            <person name="Ogas R."/>
            <person name="Tomko P."/>
            <person name="Gavelis G."/>
            <person name="Widhalm J.R."/>
            <person name="Wisecaver J.H."/>
        </authorList>
    </citation>
    <scope>NUCLEOTIDE SEQUENCE</scope>
    <source>
        <strain evidence="13">ECLA1</strain>
    </source>
</reference>
<dbReference type="InterPro" id="IPR000719">
    <property type="entry name" value="Prot_kinase_dom"/>
</dbReference>
<keyword evidence="3" id="KW-0723">Serine/threonine-protein kinase</keyword>
<proteinExistence type="inferred from homology"/>
<feature type="binding site" evidence="9">
    <location>
        <position position="365"/>
    </location>
    <ligand>
        <name>ATP</name>
        <dbReference type="ChEBI" id="CHEBI:30616"/>
    </ligand>
</feature>
<feature type="compositionally biased region" description="Basic and acidic residues" evidence="10">
    <location>
        <begin position="168"/>
        <end position="177"/>
    </location>
</feature>
<dbReference type="SMART" id="SM00220">
    <property type="entry name" value="S_TKc"/>
    <property type="match status" value="1"/>
</dbReference>
<dbReference type="SMART" id="SM00133">
    <property type="entry name" value="S_TK_X"/>
    <property type="match status" value="1"/>
</dbReference>
<dbReference type="PANTHER" id="PTHR24351">
    <property type="entry name" value="RIBOSOMAL PROTEIN S6 KINASE"/>
    <property type="match status" value="1"/>
</dbReference>
<dbReference type="Gene3D" id="1.10.510.10">
    <property type="entry name" value="Transferase(Phosphotransferase) domain 1"/>
    <property type="match status" value="1"/>
</dbReference>
<dbReference type="InterPro" id="IPR000961">
    <property type="entry name" value="AGC-kinase_C"/>
</dbReference>
<evidence type="ECO:0000256" key="1">
    <source>
        <dbReference type="ARBA" id="ARBA00005490"/>
    </source>
</evidence>
<dbReference type="EC" id="2.7.11.13" evidence="2"/>
<evidence type="ECO:0000256" key="2">
    <source>
        <dbReference type="ARBA" id="ARBA00012429"/>
    </source>
</evidence>
<feature type="compositionally biased region" description="Polar residues" evidence="10">
    <location>
        <begin position="135"/>
        <end position="150"/>
    </location>
</feature>
<evidence type="ECO:0000259" key="11">
    <source>
        <dbReference type="PROSITE" id="PS50011"/>
    </source>
</evidence>
<dbReference type="InterPro" id="IPR017441">
    <property type="entry name" value="Protein_kinase_ATP_BS"/>
</dbReference>
<evidence type="ECO:0000256" key="7">
    <source>
        <dbReference type="ARBA" id="ARBA00022777"/>
    </source>
</evidence>
<keyword evidence="14" id="KW-1185">Reference proteome</keyword>